<organism evidence="1 2">
    <name type="scientific">Ambispora leptoticha</name>
    <dbReference type="NCBI Taxonomy" id="144679"/>
    <lineage>
        <taxon>Eukaryota</taxon>
        <taxon>Fungi</taxon>
        <taxon>Fungi incertae sedis</taxon>
        <taxon>Mucoromycota</taxon>
        <taxon>Glomeromycotina</taxon>
        <taxon>Glomeromycetes</taxon>
        <taxon>Archaeosporales</taxon>
        <taxon>Ambisporaceae</taxon>
        <taxon>Ambispora</taxon>
    </lineage>
</organism>
<reference evidence="1" key="1">
    <citation type="submission" date="2021-06" db="EMBL/GenBank/DDBJ databases">
        <authorList>
            <person name="Kallberg Y."/>
            <person name="Tangrot J."/>
            <person name="Rosling A."/>
        </authorList>
    </citation>
    <scope>NUCLEOTIDE SEQUENCE</scope>
    <source>
        <strain evidence="1">FL130A</strain>
    </source>
</reference>
<feature type="non-terminal residue" evidence="1">
    <location>
        <position position="192"/>
    </location>
</feature>
<name>A0A9N9J3T0_9GLOM</name>
<keyword evidence="2" id="KW-1185">Reference proteome</keyword>
<sequence>LSDGQSVQNFKAKYEKLKQLSNYQFANNFYQGEQAHSLDRVPLQYRTEVLFRQPTTYEEFFTYLNTTFHNKKALANESAFSGKDIKHFKAKNFRKPGAKIKIRNYQGNNYQQTRKPYQPRDMSKVKCYNCFNHKKTIITEHHSEEKESSKEEDLSGQITITDLTVKDSMDKELETFNSEITNKETIISETKG</sequence>
<evidence type="ECO:0000313" key="2">
    <source>
        <dbReference type="Proteomes" id="UP000789508"/>
    </source>
</evidence>
<gene>
    <name evidence="1" type="ORF">ALEPTO_LOCUS13776</name>
</gene>
<accession>A0A9N9J3T0</accession>
<comment type="caution">
    <text evidence="1">The sequence shown here is derived from an EMBL/GenBank/DDBJ whole genome shotgun (WGS) entry which is preliminary data.</text>
</comment>
<proteinExistence type="predicted"/>
<dbReference type="Proteomes" id="UP000789508">
    <property type="component" value="Unassembled WGS sequence"/>
</dbReference>
<dbReference type="AlphaFoldDB" id="A0A9N9J3T0"/>
<dbReference type="EMBL" id="CAJVPS010048023">
    <property type="protein sequence ID" value="CAG8763926.1"/>
    <property type="molecule type" value="Genomic_DNA"/>
</dbReference>
<feature type="non-terminal residue" evidence="1">
    <location>
        <position position="1"/>
    </location>
</feature>
<protein>
    <submittedName>
        <fullName evidence="1">8842_t:CDS:1</fullName>
    </submittedName>
</protein>
<evidence type="ECO:0000313" key="1">
    <source>
        <dbReference type="EMBL" id="CAG8763926.1"/>
    </source>
</evidence>